<keyword evidence="2" id="KW-0325">Glycoprotein</keyword>
<dbReference type="SUPFAM" id="SSF51126">
    <property type="entry name" value="Pectin lyase-like"/>
    <property type="match status" value="1"/>
</dbReference>
<gene>
    <name evidence="3" type="ORF">J2W55_002797</name>
</gene>
<organism evidence="3 4">
    <name type="scientific">Mucilaginibacter pocheonensis</name>
    <dbReference type="NCBI Taxonomy" id="398050"/>
    <lineage>
        <taxon>Bacteria</taxon>
        <taxon>Pseudomonadati</taxon>
        <taxon>Bacteroidota</taxon>
        <taxon>Sphingobacteriia</taxon>
        <taxon>Sphingobacteriales</taxon>
        <taxon>Sphingobacteriaceae</taxon>
        <taxon>Mucilaginibacter</taxon>
    </lineage>
</organism>
<evidence type="ECO:0008006" key="5">
    <source>
        <dbReference type="Google" id="ProtNLM"/>
    </source>
</evidence>
<proteinExistence type="predicted"/>
<comment type="caution">
    <text evidence="3">The sequence shown here is derived from an EMBL/GenBank/DDBJ whole genome shotgun (WGS) entry which is preliminary data.</text>
</comment>
<keyword evidence="4" id="KW-1185">Reference proteome</keyword>
<evidence type="ECO:0000256" key="1">
    <source>
        <dbReference type="ARBA" id="ARBA00022723"/>
    </source>
</evidence>
<dbReference type="EMBL" id="JAVDUU010000003">
    <property type="protein sequence ID" value="MDR6942944.1"/>
    <property type="molecule type" value="Genomic_DNA"/>
</dbReference>
<sequence length="462" mass="51060">MCVLFLLLSIFFKWDCDERALAFPGAEGYGKYATGGRGGRVVFVTNLQDDGQGSFRQAFQQYPGEPITIIFTVSGLITLKSDIKVNRSDISIAGQTAPGDGICLNGYSLKINGAASGSAGNHGNIIIRYLRARPGRRDPFGQYGIDIENCHDVIVDHCSFSWANEECAAIYDTKNITIQWCIISEGLYNAGHKKGNRSYCGVWGGQYSSFHHNLIANNRSRTVRFNGSRSHDTIAVIDFQNNLIFNWGTENACYGGEVNISNGRSVINLVNNLYIPGPATPSIHKFLKVNYTEGKSFGNNQIFIFGNVMEGESMLDSNNQKGVDLTELPETLKLSVFLNGTYPIAVPVPIQPITLAYKDILKHAGANTPKRDAVDKRVTEEVISRTCTASGTFSKPGIIDDPVQVGGWPNYHNGKTLQDSDQDGIPDKWELEHFLNPHDPNESNQHNKQGYTWLEVYLNSFI</sequence>
<keyword evidence="1" id="KW-0479">Metal-binding</keyword>
<evidence type="ECO:0000256" key="2">
    <source>
        <dbReference type="ARBA" id="ARBA00023180"/>
    </source>
</evidence>
<dbReference type="Gene3D" id="2.160.20.10">
    <property type="entry name" value="Single-stranded right-handed beta-helix, Pectin lyase-like"/>
    <property type="match status" value="1"/>
</dbReference>
<dbReference type="InterPro" id="IPR052063">
    <property type="entry name" value="Polysaccharide_Lyase_1"/>
</dbReference>
<dbReference type="InterPro" id="IPR012334">
    <property type="entry name" value="Pectin_lyas_fold"/>
</dbReference>
<accession>A0ABU1TCA5</accession>
<evidence type="ECO:0000313" key="3">
    <source>
        <dbReference type="EMBL" id="MDR6942944.1"/>
    </source>
</evidence>
<dbReference type="PANTHER" id="PTHR42970:SF1">
    <property type="entry name" value="PECTATE LYASE C-RELATED"/>
    <property type="match status" value="1"/>
</dbReference>
<protein>
    <recommendedName>
        <fullName evidence="5">Pectate lyase</fullName>
    </recommendedName>
</protein>
<reference evidence="3 4" key="1">
    <citation type="submission" date="2023-07" db="EMBL/GenBank/DDBJ databases">
        <title>Sorghum-associated microbial communities from plants grown in Nebraska, USA.</title>
        <authorList>
            <person name="Schachtman D."/>
        </authorList>
    </citation>
    <scope>NUCLEOTIDE SEQUENCE [LARGE SCALE GENOMIC DNA]</scope>
    <source>
        <strain evidence="3 4">3262</strain>
    </source>
</reference>
<dbReference type="RefSeq" id="WP_310096524.1">
    <property type="nucleotide sequence ID" value="NZ_JAVDUU010000003.1"/>
</dbReference>
<dbReference type="Proteomes" id="UP001247620">
    <property type="component" value="Unassembled WGS sequence"/>
</dbReference>
<dbReference type="InterPro" id="IPR011050">
    <property type="entry name" value="Pectin_lyase_fold/virulence"/>
</dbReference>
<evidence type="ECO:0000313" key="4">
    <source>
        <dbReference type="Proteomes" id="UP001247620"/>
    </source>
</evidence>
<dbReference type="PANTHER" id="PTHR42970">
    <property type="entry name" value="PECTATE LYASE C-RELATED"/>
    <property type="match status" value="1"/>
</dbReference>
<name>A0ABU1TCA5_9SPHI</name>